<comment type="caution">
    <text evidence="2">The sequence shown here is derived from an EMBL/GenBank/DDBJ whole genome shotgun (WGS) entry which is preliminary data.</text>
</comment>
<proteinExistence type="predicted"/>
<evidence type="ECO:0000256" key="1">
    <source>
        <dbReference type="SAM" id="MobiDB-lite"/>
    </source>
</evidence>
<name>A0AAV7LEP0_PLEWA</name>
<dbReference type="Proteomes" id="UP001066276">
    <property type="component" value="Chromosome 11"/>
</dbReference>
<protein>
    <submittedName>
        <fullName evidence="2">Uncharacterized protein</fullName>
    </submittedName>
</protein>
<accession>A0AAV7LEP0</accession>
<evidence type="ECO:0000313" key="2">
    <source>
        <dbReference type="EMBL" id="KAJ1090096.1"/>
    </source>
</evidence>
<sequence length="96" mass="10085">MFWGLLQSKRASPITEARCARGGPPLSCCLSSDARRAPTTQERGSSGPQQASVPSEVSSPRQDVVRVSVPLRPLFMVLEAALGPVPSAETAPRPGS</sequence>
<feature type="compositionally biased region" description="Polar residues" evidence="1">
    <location>
        <begin position="38"/>
        <end position="61"/>
    </location>
</feature>
<dbReference type="AlphaFoldDB" id="A0AAV7LEP0"/>
<gene>
    <name evidence="2" type="ORF">NDU88_003234</name>
</gene>
<reference evidence="2" key="1">
    <citation type="journal article" date="2022" name="bioRxiv">
        <title>Sequencing and chromosome-scale assembly of the giantPleurodeles waltlgenome.</title>
        <authorList>
            <person name="Brown T."/>
            <person name="Elewa A."/>
            <person name="Iarovenko S."/>
            <person name="Subramanian E."/>
            <person name="Araus A.J."/>
            <person name="Petzold A."/>
            <person name="Susuki M."/>
            <person name="Suzuki K.-i.T."/>
            <person name="Hayashi T."/>
            <person name="Toyoda A."/>
            <person name="Oliveira C."/>
            <person name="Osipova E."/>
            <person name="Leigh N.D."/>
            <person name="Simon A."/>
            <person name="Yun M.H."/>
        </authorList>
    </citation>
    <scope>NUCLEOTIDE SEQUENCE</scope>
    <source>
        <strain evidence="2">20211129_DDA</strain>
        <tissue evidence="2">Liver</tissue>
    </source>
</reference>
<organism evidence="2 3">
    <name type="scientific">Pleurodeles waltl</name>
    <name type="common">Iberian ribbed newt</name>
    <dbReference type="NCBI Taxonomy" id="8319"/>
    <lineage>
        <taxon>Eukaryota</taxon>
        <taxon>Metazoa</taxon>
        <taxon>Chordata</taxon>
        <taxon>Craniata</taxon>
        <taxon>Vertebrata</taxon>
        <taxon>Euteleostomi</taxon>
        <taxon>Amphibia</taxon>
        <taxon>Batrachia</taxon>
        <taxon>Caudata</taxon>
        <taxon>Salamandroidea</taxon>
        <taxon>Salamandridae</taxon>
        <taxon>Pleurodelinae</taxon>
        <taxon>Pleurodeles</taxon>
    </lineage>
</organism>
<keyword evidence="3" id="KW-1185">Reference proteome</keyword>
<dbReference type="EMBL" id="JANPWB010000015">
    <property type="protein sequence ID" value="KAJ1090096.1"/>
    <property type="molecule type" value="Genomic_DNA"/>
</dbReference>
<feature type="region of interest" description="Disordered" evidence="1">
    <location>
        <begin position="14"/>
        <end position="62"/>
    </location>
</feature>
<evidence type="ECO:0000313" key="3">
    <source>
        <dbReference type="Proteomes" id="UP001066276"/>
    </source>
</evidence>